<keyword evidence="4" id="KW-1003">Cell membrane</keyword>
<feature type="transmembrane region" description="Helical" evidence="8">
    <location>
        <begin position="248"/>
        <end position="275"/>
    </location>
</feature>
<dbReference type="PANTHER" id="PTHR43057:SF1">
    <property type="entry name" value="ARSENICAL-RESISTANCE PROTEIN 3"/>
    <property type="match status" value="1"/>
</dbReference>
<feature type="transmembrane region" description="Helical" evidence="8">
    <location>
        <begin position="44"/>
        <end position="68"/>
    </location>
</feature>
<keyword evidence="3" id="KW-0813">Transport</keyword>
<sequence length="358" mass="38843">MAEERRLGIWGRYLTVWVALCILAGIALGQAFPEFFHALAGFEVAHISVPIAVCLFWMIYPIMVQISFEDVKRAATSPRPIGATLFMNWAIKPFTMAFFAWLFLAVVFGGFLGPEEIAQYRAGLILLGVAPCTAMVLVWSYLAEGNMAHTLVMTAINSLTMVVLYAPLAALLLGISGIVVPWETIALAVLVYIVTPLIAGWLTRHHAIRKKGTEWFETKLVPKLSTLSIIALLITLVVLFSFQGDKIVQLPLIIGMITVPIFVNIIVVFVLAYVLSKAVGLGYEDAAPTAIIAGSNHFEVAIAVATTLFGVASGAALATVVGVLTEVPIMLFLVYLCRRTRGFFSTTRTPVGTPTPDK</sequence>
<feature type="transmembrane region" description="Helical" evidence="8">
    <location>
        <begin position="155"/>
        <end position="179"/>
    </location>
</feature>
<keyword evidence="6 8" id="KW-1133">Transmembrane helix</keyword>
<evidence type="ECO:0000256" key="8">
    <source>
        <dbReference type="SAM" id="Phobius"/>
    </source>
</evidence>
<dbReference type="Proteomes" id="UP000600363">
    <property type="component" value="Unassembled WGS sequence"/>
</dbReference>
<dbReference type="AlphaFoldDB" id="A0A832RRZ4"/>
<evidence type="ECO:0000256" key="1">
    <source>
        <dbReference type="ARBA" id="ARBA00004651"/>
    </source>
</evidence>
<name>A0A832RRZ4_9EURY</name>
<feature type="transmembrane region" description="Helical" evidence="8">
    <location>
        <begin position="287"/>
        <end position="309"/>
    </location>
</feature>
<dbReference type="Pfam" id="PF01758">
    <property type="entry name" value="SBF"/>
    <property type="match status" value="1"/>
</dbReference>
<dbReference type="GO" id="GO:0015104">
    <property type="term" value="F:antimonite transmembrane transporter activity"/>
    <property type="evidence" value="ECO:0007669"/>
    <property type="project" value="TreeGrafter"/>
</dbReference>
<evidence type="ECO:0000313" key="9">
    <source>
        <dbReference type="EMBL" id="HIH69058.1"/>
    </source>
</evidence>
<keyword evidence="5 8" id="KW-0812">Transmembrane</keyword>
<evidence type="ECO:0000256" key="2">
    <source>
        <dbReference type="ARBA" id="ARBA00010110"/>
    </source>
</evidence>
<dbReference type="PIRSF" id="PIRSF005508">
    <property type="entry name" value="Acr3"/>
    <property type="match status" value="1"/>
</dbReference>
<comment type="caution">
    <text evidence="9">The sequence shown here is derived from an EMBL/GenBank/DDBJ whole genome shotgun (WGS) entry which is preliminary data.</text>
</comment>
<proteinExistence type="inferred from homology"/>
<dbReference type="GO" id="GO:0005886">
    <property type="term" value="C:plasma membrane"/>
    <property type="evidence" value="ECO:0007669"/>
    <property type="project" value="UniProtKB-SubCell"/>
</dbReference>
<feature type="transmembrane region" description="Helical" evidence="8">
    <location>
        <begin position="89"/>
        <end position="112"/>
    </location>
</feature>
<dbReference type="Gene3D" id="1.20.1530.20">
    <property type="match status" value="1"/>
</dbReference>
<feature type="transmembrane region" description="Helical" evidence="8">
    <location>
        <begin position="315"/>
        <end position="336"/>
    </location>
</feature>
<gene>
    <name evidence="9" type="primary">arsB</name>
    <name evidence="9" type="ORF">HA299_00300</name>
</gene>
<evidence type="ECO:0000256" key="5">
    <source>
        <dbReference type="ARBA" id="ARBA00022692"/>
    </source>
</evidence>
<reference evidence="9" key="1">
    <citation type="journal article" date="2020" name="bioRxiv">
        <title>A rank-normalized archaeal taxonomy based on genome phylogeny resolves widespread incomplete and uneven classifications.</title>
        <authorList>
            <person name="Rinke C."/>
            <person name="Chuvochina M."/>
            <person name="Mussig A.J."/>
            <person name="Chaumeil P.-A."/>
            <person name="Waite D.W."/>
            <person name="Whitman W.B."/>
            <person name="Parks D.H."/>
            <person name="Hugenholtz P."/>
        </authorList>
    </citation>
    <scope>NUCLEOTIDE SEQUENCE</scope>
    <source>
        <strain evidence="9">UBA12518</strain>
    </source>
</reference>
<feature type="transmembrane region" description="Helical" evidence="8">
    <location>
        <begin position="185"/>
        <end position="203"/>
    </location>
</feature>
<dbReference type="NCBIfam" id="TIGR00832">
    <property type="entry name" value="acr3"/>
    <property type="match status" value="1"/>
</dbReference>
<dbReference type="PANTHER" id="PTHR43057">
    <property type="entry name" value="ARSENITE EFFLUX TRANSPORTER"/>
    <property type="match status" value="1"/>
</dbReference>
<keyword evidence="7 8" id="KW-0472">Membrane</keyword>
<feature type="transmembrane region" description="Helical" evidence="8">
    <location>
        <begin position="124"/>
        <end position="143"/>
    </location>
</feature>
<accession>A0A832RRZ4</accession>
<evidence type="ECO:0000256" key="7">
    <source>
        <dbReference type="ARBA" id="ARBA00023136"/>
    </source>
</evidence>
<feature type="transmembrane region" description="Helical" evidence="8">
    <location>
        <begin position="224"/>
        <end position="242"/>
    </location>
</feature>
<dbReference type="InterPro" id="IPR004706">
    <property type="entry name" value="Arsenical-R_Acr3"/>
</dbReference>
<evidence type="ECO:0000256" key="6">
    <source>
        <dbReference type="ARBA" id="ARBA00022989"/>
    </source>
</evidence>
<dbReference type="GO" id="GO:0015105">
    <property type="term" value="F:arsenite transmembrane transporter activity"/>
    <property type="evidence" value="ECO:0007669"/>
    <property type="project" value="TreeGrafter"/>
</dbReference>
<evidence type="ECO:0000256" key="4">
    <source>
        <dbReference type="ARBA" id="ARBA00022475"/>
    </source>
</evidence>
<evidence type="ECO:0000313" key="10">
    <source>
        <dbReference type="Proteomes" id="UP000600363"/>
    </source>
</evidence>
<dbReference type="InterPro" id="IPR002657">
    <property type="entry name" value="BilAc:Na_symport/Acr3"/>
</dbReference>
<protein>
    <submittedName>
        <fullName evidence="9">ACR3 family arsenite efflux transporter</fullName>
    </submittedName>
</protein>
<dbReference type="EMBL" id="DUIH01000002">
    <property type="protein sequence ID" value="HIH69058.1"/>
    <property type="molecule type" value="Genomic_DNA"/>
</dbReference>
<dbReference type="GO" id="GO:0015297">
    <property type="term" value="F:antiporter activity"/>
    <property type="evidence" value="ECO:0007669"/>
    <property type="project" value="InterPro"/>
</dbReference>
<evidence type="ECO:0000256" key="3">
    <source>
        <dbReference type="ARBA" id="ARBA00022448"/>
    </source>
</evidence>
<comment type="subcellular location">
    <subcellularLocation>
        <location evidence="1">Cell membrane</location>
        <topology evidence="1">Multi-pass membrane protein</topology>
    </subcellularLocation>
</comment>
<comment type="similarity">
    <text evidence="2">Belongs to the arsenical resistance-3 (ACR3) (TC 2.A.59) family.</text>
</comment>
<dbReference type="RefSeq" id="WP_042684316.1">
    <property type="nucleotide sequence ID" value="NZ_DUIH01000002.1"/>
</dbReference>
<feature type="transmembrane region" description="Helical" evidence="8">
    <location>
        <begin position="12"/>
        <end position="32"/>
    </location>
</feature>
<dbReference type="InterPro" id="IPR038770">
    <property type="entry name" value="Na+/solute_symporter_sf"/>
</dbReference>
<organism evidence="9 10">
    <name type="scientific">Methermicoccus shengliensis</name>
    <dbReference type="NCBI Taxonomy" id="660064"/>
    <lineage>
        <taxon>Archaea</taxon>
        <taxon>Methanobacteriati</taxon>
        <taxon>Methanobacteriota</taxon>
        <taxon>Stenosarchaea group</taxon>
        <taxon>Methanomicrobia</taxon>
        <taxon>Methanosarcinales</taxon>
        <taxon>Methermicoccaceae</taxon>
        <taxon>Methermicoccus</taxon>
    </lineage>
</organism>